<reference evidence="3" key="1">
    <citation type="journal article" date="2017" name="J. Phycol.">
        <title>Analysis of chloroplast genomes and a supermatrix inform reclassification of the Rhodomelaceae (Rhodophyta).</title>
        <authorList>
            <person name="Diaz-Tapia P."/>
            <person name="Maggs C.A."/>
            <person name="West J.A."/>
            <person name="Verbruggen H."/>
        </authorList>
    </citation>
    <scope>NUCLEOTIDE SEQUENCE</scope>
    <source>
        <strain evidence="3">PD1087</strain>
    </source>
</reference>
<keyword evidence="1" id="KW-0812">Transmembrane</keyword>
<dbReference type="AlphaFoldDB" id="A0A1Z1MLF5"/>
<accession>A0A1Z1MLF5</accession>
<dbReference type="InterPro" id="IPR003399">
    <property type="entry name" value="Mce/MlaD"/>
</dbReference>
<organism evidence="3">
    <name type="scientific">Dasyclonium flaccidum</name>
    <dbReference type="NCBI Taxonomy" id="2007274"/>
    <lineage>
        <taxon>Eukaryota</taxon>
        <taxon>Rhodophyta</taxon>
        <taxon>Florideophyceae</taxon>
        <taxon>Rhodymeniophycidae</taxon>
        <taxon>Ceramiales</taxon>
        <taxon>Rhodomelaceae</taxon>
        <taxon>Polyzonieae</taxon>
        <taxon>Dasyclonium</taxon>
    </lineage>
</organism>
<keyword evidence="1" id="KW-0472">Membrane</keyword>
<dbReference type="GeneID" id="33359750"/>
<sequence>MKIKFKYRYAIKFFNEIIILFTFIFFLIILFFSLFKNKDQEYKLFVQFNSVHRLKEGASVNFRGVKIGYVKNLNIQLNSVIALLNINSTKILLPRDCVIEVNQLGLFNDVVIDIIPLKSKCSVTLTNIDVLSDGCLKSSFICSNFYVKGYKGLNYDDLVRSTTRISQRFDDPRFFDLFYLFLQSSLEISDQILLLLNYYSYSFYYFSNFIQLASFKYLY</sequence>
<evidence type="ECO:0000259" key="2">
    <source>
        <dbReference type="Pfam" id="PF02470"/>
    </source>
</evidence>
<keyword evidence="1" id="KW-1133">Transmembrane helix</keyword>
<keyword evidence="3" id="KW-0934">Plastid</keyword>
<evidence type="ECO:0000256" key="1">
    <source>
        <dbReference type="SAM" id="Phobius"/>
    </source>
</evidence>
<gene>
    <name evidence="3" type="primary">ycf22</name>
</gene>
<feature type="domain" description="Mce/MlaD" evidence="2">
    <location>
        <begin position="41"/>
        <end position="116"/>
    </location>
</feature>
<feature type="transmembrane region" description="Helical" evidence="1">
    <location>
        <begin position="12"/>
        <end position="35"/>
    </location>
</feature>
<geneLocation type="chloroplast" evidence="3"/>
<dbReference type="PANTHER" id="PTHR34675:SF1">
    <property type="entry name" value="PROTEIN TRIGALACTOSYLDIACYLGLYCEROL 2, CHLOROPLASTIC"/>
    <property type="match status" value="1"/>
</dbReference>
<keyword evidence="3" id="KW-0150">Chloroplast</keyword>
<name>A0A1Z1MLF5_9FLOR</name>
<dbReference type="EMBL" id="MF101443">
    <property type="protein sequence ID" value="ARW66581.1"/>
    <property type="molecule type" value="Genomic_DNA"/>
</dbReference>
<dbReference type="Pfam" id="PF02470">
    <property type="entry name" value="MlaD"/>
    <property type="match status" value="1"/>
</dbReference>
<proteinExistence type="predicted"/>
<dbReference type="InterPro" id="IPR039342">
    <property type="entry name" value="TGD2-like"/>
</dbReference>
<evidence type="ECO:0000313" key="3">
    <source>
        <dbReference type="EMBL" id="ARW66581.1"/>
    </source>
</evidence>
<protein>
    <recommendedName>
        <fullName evidence="2">Mce/MlaD domain-containing protein</fullName>
    </recommendedName>
</protein>
<dbReference type="RefSeq" id="YP_009397395.1">
    <property type="nucleotide sequence ID" value="NC_035287.1"/>
</dbReference>
<dbReference type="PANTHER" id="PTHR34675">
    <property type="entry name" value="PROTEIN TRIGALACTOSYLDIACYLGLYCEROL 2, CHLOROPLASTIC"/>
    <property type="match status" value="1"/>
</dbReference>